<protein>
    <recommendedName>
        <fullName evidence="2">Septin-type G domain-containing protein</fullName>
    </recommendedName>
</protein>
<name>A0A9W8IUR0_9AGAR</name>
<dbReference type="OrthoDB" id="10261408at2759"/>
<reference evidence="3" key="1">
    <citation type="submission" date="2022-06" db="EMBL/GenBank/DDBJ databases">
        <title>Genome Sequence of Candolleomyces eurysporus.</title>
        <authorList>
            <person name="Buettner E."/>
        </authorList>
    </citation>
    <scope>NUCLEOTIDE SEQUENCE</scope>
    <source>
        <strain evidence="3">VTCC 930004</strain>
    </source>
</reference>
<evidence type="ECO:0000313" key="4">
    <source>
        <dbReference type="Proteomes" id="UP001140091"/>
    </source>
</evidence>
<comment type="caution">
    <text evidence="3">The sequence shown here is derived from an EMBL/GenBank/DDBJ whole genome shotgun (WGS) entry which is preliminary data.</text>
</comment>
<dbReference type="Pfam" id="PF00735">
    <property type="entry name" value="Septin"/>
    <property type="match status" value="1"/>
</dbReference>
<dbReference type="InterPro" id="IPR030379">
    <property type="entry name" value="G_SEPTIN_dom"/>
</dbReference>
<feature type="domain" description="Septin-type G" evidence="2">
    <location>
        <begin position="1"/>
        <end position="128"/>
    </location>
</feature>
<dbReference type="PANTHER" id="PTHR18884">
    <property type="entry name" value="SEPTIN"/>
    <property type="match status" value="1"/>
</dbReference>
<dbReference type="EMBL" id="JANBPK010001685">
    <property type="protein sequence ID" value="KAJ2921059.1"/>
    <property type="molecule type" value="Genomic_DNA"/>
</dbReference>
<evidence type="ECO:0000259" key="2">
    <source>
        <dbReference type="PROSITE" id="PS51719"/>
    </source>
</evidence>
<evidence type="ECO:0000313" key="3">
    <source>
        <dbReference type="EMBL" id="KAJ2921059.1"/>
    </source>
</evidence>
<feature type="non-terminal residue" evidence="3">
    <location>
        <position position="149"/>
    </location>
</feature>
<proteinExistence type="predicted"/>
<gene>
    <name evidence="3" type="ORF">H1R20_g16034</name>
</gene>
<feature type="region of interest" description="Disordered" evidence="1">
    <location>
        <begin position="21"/>
        <end position="68"/>
    </location>
</feature>
<dbReference type="AlphaFoldDB" id="A0A9W8IUR0"/>
<dbReference type="InterPro" id="IPR027417">
    <property type="entry name" value="P-loop_NTPase"/>
</dbReference>
<evidence type="ECO:0000256" key="1">
    <source>
        <dbReference type="SAM" id="MobiDB-lite"/>
    </source>
</evidence>
<dbReference type="Proteomes" id="UP001140091">
    <property type="component" value="Unassembled WGS sequence"/>
</dbReference>
<dbReference type="PROSITE" id="PS51719">
    <property type="entry name" value="G_SEPTIN"/>
    <property type="match status" value="1"/>
</dbReference>
<accession>A0A9W8IUR0</accession>
<feature type="compositionally biased region" description="Polar residues" evidence="1">
    <location>
        <begin position="37"/>
        <end position="54"/>
    </location>
</feature>
<dbReference type="Gene3D" id="3.40.50.300">
    <property type="entry name" value="P-loop containing nucleotide triphosphate hydrolases"/>
    <property type="match status" value="1"/>
</dbReference>
<dbReference type="GO" id="GO:0005525">
    <property type="term" value="F:GTP binding"/>
    <property type="evidence" value="ECO:0007669"/>
    <property type="project" value="InterPro"/>
</dbReference>
<sequence length="149" mass="16680">MDVGSLLPFALIAPEPGRRRLKLVSSPASERAPTPNPSQSESEGGETVPQTPASVKSLKNVPFLSGPPEDLKGVFIRKYRWGTIDVLDPKHCDFAAMRTAIMSTHLKLLKIRTKEVLYEKYRTEKLLARRATAQISEEQRQRLLEDLGL</sequence>
<organism evidence="3 4">
    <name type="scientific">Candolleomyces eurysporus</name>
    <dbReference type="NCBI Taxonomy" id="2828524"/>
    <lineage>
        <taxon>Eukaryota</taxon>
        <taxon>Fungi</taxon>
        <taxon>Dikarya</taxon>
        <taxon>Basidiomycota</taxon>
        <taxon>Agaricomycotina</taxon>
        <taxon>Agaricomycetes</taxon>
        <taxon>Agaricomycetidae</taxon>
        <taxon>Agaricales</taxon>
        <taxon>Agaricineae</taxon>
        <taxon>Psathyrellaceae</taxon>
        <taxon>Candolleomyces</taxon>
    </lineage>
</organism>
<keyword evidence="4" id="KW-1185">Reference proteome</keyword>